<evidence type="ECO:0000313" key="1">
    <source>
        <dbReference type="EMBL" id="GFY22051.1"/>
    </source>
</evidence>
<name>A0A8X6T1D3_TRICX</name>
<dbReference type="EMBL" id="BMAU01021359">
    <property type="protein sequence ID" value="GFY22051.1"/>
    <property type="molecule type" value="Genomic_DNA"/>
</dbReference>
<reference evidence="1" key="1">
    <citation type="submission" date="2020-08" db="EMBL/GenBank/DDBJ databases">
        <title>Multicomponent nature underlies the extraordinary mechanical properties of spider dragline silk.</title>
        <authorList>
            <person name="Kono N."/>
            <person name="Nakamura H."/>
            <person name="Mori M."/>
            <person name="Yoshida Y."/>
            <person name="Ohtoshi R."/>
            <person name="Malay A.D."/>
            <person name="Moran D.A.P."/>
            <person name="Tomita M."/>
            <person name="Numata K."/>
            <person name="Arakawa K."/>
        </authorList>
    </citation>
    <scope>NUCLEOTIDE SEQUENCE</scope>
</reference>
<organism evidence="1 2">
    <name type="scientific">Trichonephila clavipes</name>
    <name type="common">Golden silk orbweaver</name>
    <name type="synonym">Nephila clavipes</name>
    <dbReference type="NCBI Taxonomy" id="2585209"/>
    <lineage>
        <taxon>Eukaryota</taxon>
        <taxon>Metazoa</taxon>
        <taxon>Ecdysozoa</taxon>
        <taxon>Arthropoda</taxon>
        <taxon>Chelicerata</taxon>
        <taxon>Arachnida</taxon>
        <taxon>Araneae</taxon>
        <taxon>Araneomorphae</taxon>
        <taxon>Entelegynae</taxon>
        <taxon>Araneoidea</taxon>
        <taxon>Nephilidae</taxon>
        <taxon>Trichonephila</taxon>
    </lineage>
</organism>
<evidence type="ECO:0000313" key="2">
    <source>
        <dbReference type="Proteomes" id="UP000887159"/>
    </source>
</evidence>
<keyword evidence="2" id="KW-1185">Reference proteome</keyword>
<dbReference type="Proteomes" id="UP000887159">
    <property type="component" value="Unassembled WGS sequence"/>
</dbReference>
<protein>
    <submittedName>
        <fullName evidence="1">Uncharacterized protein</fullName>
    </submittedName>
</protein>
<gene>
    <name evidence="1" type="ORF">TNCV_3296951</name>
</gene>
<dbReference type="AlphaFoldDB" id="A0A8X6T1D3"/>
<accession>A0A8X6T1D3</accession>
<proteinExistence type="predicted"/>
<sequence length="190" mass="21496">MDSWLACHEFEPSTTEDPPCKGAMYVKSAMSSQTSCRCCGVVVKRGDSSGVVHVTGPWFKITRYVTKSPREGKKISVLTNTGVSQFIAGEKLSNFSTRTWDCFQRQDCSDPCEWKPPVHGYSKLLQDQRKEKEALPPARKRRIWFLLVNRNPASLIGLRGGWRLRKNEVEFALMDPNQLCPSKGFVLPNL</sequence>
<comment type="caution">
    <text evidence="1">The sequence shown here is derived from an EMBL/GenBank/DDBJ whole genome shotgun (WGS) entry which is preliminary data.</text>
</comment>